<protein>
    <submittedName>
        <fullName evidence="2">Phage major capsid protein</fullName>
    </submittedName>
</protein>
<comment type="caution">
    <text evidence="1">The sequence shown here is derived from an EMBL/GenBank/DDBJ whole genome shotgun (WGS) entry which is preliminary data.</text>
</comment>
<dbReference type="PATRIC" id="fig|1405.8.peg.526"/>
<keyword evidence="4" id="KW-1185">Reference proteome</keyword>
<dbReference type="AlphaFoldDB" id="A0A090YTK8"/>
<dbReference type="RefSeq" id="WP_042979036.1">
    <property type="nucleotide sequence ID" value="NZ_JMQC01000008.1"/>
</dbReference>
<reference evidence="2 4" key="2">
    <citation type="submission" date="2018-08" db="EMBL/GenBank/DDBJ databases">
        <title>Bacillus clarus sp. nov. strain PS00077A.</title>
        <authorList>
            <person name="Mendez Acevedo M."/>
            <person name="Carroll L."/>
            <person name="Mukherjee M."/>
            <person name="Wiedmann M."/>
            <person name="Kovac J."/>
        </authorList>
    </citation>
    <scope>NUCLEOTIDE SEQUENCE [LARGE SCALE GENOMIC DNA]</scope>
    <source>
        <strain evidence="2 4">PS00077A</strain>
    </source>
</reference>
<accession>A0A090YTK8</accession>
<evidence type="ECO:0000313" key="2">
    <source>
        <dbReference type="EMBL" id="RFT66519.1"/>
    </source>
</evidence>
<dbReference type="Proteomes" id="UP000264294">
    <property type="component" value="Unassembled WGS sequence"/>
</dbReference>
<name>A0A090YTK8_9BACI</name>
<dbReference type="EMBL" id="QVOD01000014">
    <property type="protein sequence ID" value="RFT66519.1"/>
    <property type="molecule type" value="Genomic_DNA"/>
</dbReference>
<evidence type="ECO:0000313" key="3">
    <source>
        <dbReference type="Proteomes" id="UP000029389"/>
    </source>
</evidence>
<sequence>MAVANTYDFQQQVRQMQANVDLILTKAPVLFGIIGTGEALTQTKFEWQNDYLNSDTGIVKAATAADVTELELGAGEARKFTEKALVQNGLEVLRVVAVDELADKITVQRGYDSTTPEAIEEKGELKIIARPRPEGEDTFRKNEINDRLVSFNFSQIFSRYASVSRTQQQVNTYGVEDELDYQVNLRLQELIREANNSLIYGRKYIGSGQQPRSTGGLFAFASEQGSHVQDFKGKEIDAKSLNDAVEQVFVRGGSANTILCAPNVARQITKLGGNTIQTTRQDTTAGYQILSFVSDLPGGAISSVVVDQNMPKDRALLLDTNNIKARYLTPIYDQDATLPGGDYFSRVIRGELGFEIKNAKESIAVLSGISKTVS</sequence>
<evidence type="ECO:0000313" key="4">
    <source>
        <dbReference type="Proteomes" id="UP000264294"/>
    </source>
</evidence>
<dbReference type="Pfam" id="PF17236">
    <property type="entry name" value="SU10_MCP"/>
    <property type="match status" value="1"/>
</dbReference>
<dbReference type="Proteomes" id="UP000029389">
    <property type="component" value="Unassembled WGS sequence"/>
</dbReference>
<proteinExistence type="predicted"/>
<dbReference type="EMBL" id="JMQC01000008">
    <property type="protein sequence ID" value="KFN01308.1"/>
    <property type="molecule type" value="Genomic_DNA"/>
</dbReference>
<reference evidence="1 3" key="1">
    <citation type="submission" date="2014-04" db="EMBL/GenBank/DDBJ databases">
        <authorList>
            <person name="Bishop-Lilly K.A."/>
            <person name="Broomall S.M."/>
            <person name="Chain P.S."/>
            <person name="Chertkov O."/>
            <person name="Coyne S.R."/>
            <person name="Daligault H.E."/>
            <person name="Davenport K.W."/>
            <person name="Erkkila T."/>
            <person name="Frey K.G."/>
            <person name="Gibbons H.S."/>
            <person name="Gu W."/>
            <person name="Jaissle J."/>
            <person name="Johnson S.L."/>
            <person name="Koroleva G.I."/>
            <person name="Ladner J.T."/>
            <person name="Lo C.-C."/>
            <person name="Minogue T.D."/>
            <person name="Munk C."/>
            <person name="Palacios G.F."/>
            <person name="Redden C.L."/>
            <person name="Rosenzweig C.N."/>
            <person name="Scholz M.B."/>
            <person name="Teshima H."/>
            <person name="Xu Y."/>
        </authorList>
    </citation>
    <scope>NUCLEOTIDE SEQUENCE [LARGE SCALE GENOMIC DNA]</scope>
    <source>
        <strain evidence="1 3">BHP</strain>
    </source>
</reference>
<dbReference type="InterPro" id="IPR035198">
    <property type="entry name" value="SU10_MCP"/>
</dbReference>
<organism evidence="1 3">
    <name type="scientific">Bacillus clarus</name>
    <dbReference type="NCBI Taxonomy" id="2338372"/>
    <lineage>
        <taxon>Bacteria</taxon>
        <taxon>Bacillati</taxon>
        <taxon>Bacillota</taxon>
        <taxon>Bacilli</taxon>
        <taxon>Bacillales</taxon>
        <taxon>Bacillaceae</taxon>
        <taxon>Bacillus</taxon>
        <taxon>Bacillus cereus group</taxon>
    </lineage>
</organism>
<gene>
    <name evidence="2" type="ORF">D0U04_13820</name>
    <name evidence="1" type="ORF">DJ93_353</name>
</gene>
<evidence type="ECO:0000313" key="1">
    <source>
        <dbReference type="EMBL" id="KFN01308.1"/>
    </source>
</evidence>